<evidence type="ECO:0000313" key="2">
    <source>
        <dbReference type="WBParaSite" id="TREG1_113890.1"/>
    </source>
</evidence>
<reference evidence="2" key="2">
    <citation type="submission" date="2023-11" db="UniProtKB">
        <authorList>
            <consortium name="WormBaseParasite"/>
        </authorList>
    </citation>
    <scope>IDENTIFICATION</scope>
</reference>
<reference evidence="1" key="1">
    <citation type="submission" date="2022-06" db="EMBL/GenBank/DDBJ databases">
        <authorList>
            <person name="Berger JAMES D."/>
            <person name="Berger JAMES D."/>
        </authorList>
    </citation>
    <scope>NUCLEOTIDE SEQUENCE [LARGE SCALE GENOMIC DNA]</scope>
</reference>
<proteinExistence type="predicted"/>
<dbReference type="AlphaFoldDB" id="A0AA85IVV0"/>
<organism evidence="1 2">
    <name type="scientific">Trichobilharzia regenti</name>
    <name type="common">Nasal bird schistosome</name>
    <dbReference type="NCBI Taxonomy" id="157069"/>
    <lineage>
        <taxon>Eukaryota</taxon>
        <taxon>Metazoa</taxon>
        <taxon>Spiralia</taxon>
        <taxon>Lophotrochozoa</taxon>
        <taxon>Platyhelminthes</taxon>
        <taxon>Trematoda</taxon>
        <taxon>Digenea</taxon>
        <taxon>Strigeidida</taxon>
        <taxon>Schistosomatoidea</taxon>
        <taxon>Schistosomatidae</taxon>
        <taxon>Trichobilharzia</taxon>
    </lineage>
</organism>
<protein>
    <submittedName>
        <fullName evidence="2">Uncharacterized protein</fullName>
    </submittedName>
</protein>
<accession>A0AA85IVV0</accession>
<sequence>MSTVSASSVGIIMRVVGDGRFRSLLKPSAQYFLCSTSLMIDFPLSSFTGLICVELFPDRDLVV</sequence>
<evidence type="ECO:0000313" key="1">
    <source>
        <dbReference type="Proteomes" id="UP000050795"/>
    </source>
</evidence>
<dbReference type="WBParaSite" id="TREG1_113890.1">
    <property type="protein sequence ID" value="TREG1_113890.1"/>
    <property type="gene ID" value="TREG1_113890"/>
</dbReference>
<name>A0AA85IVV0_TRIRE</name>
<dbReference type="Proteomes" id="UP000050795">
    <property type="component" value="Unassembled WGS sequence"/>
</dbReference>
<keyword evidence="1" id="KW-1185">Reference proteome</keyword>